<dbReference type="OrthoDB" id="4296086at2759"/>
<dbReference type="AlphaFoldDB" id="A0A1L7XXC1"/>
<dbReference type="Pfam" id="PF03284">
    <property type="entry name" value="PHZA_PHZB"/>
    <property type="match status" value="1"/>
</dbReference>
<protein>
    <submittedName>
        <fullName evidence="1">Uncharacterized protein</fullName>
    </submittedName>
</protein>
<evidence type="ECO:0000313" key="2">
    <source>
        <dbReference type="Proteomes" id="UP000184330"/>
    </source>
</evidence>
<dbReference type="InterPro" id="IPR004964">
    <property type="entry name" value="PhzA_PhzB"/>
</dbReference>
<reference evidence="1 2" key="1">
    <citation type="submission" date="2016-03" db="EMBL/GenBank/DDBJ databases">
        <authorList>
            <person name="Ploux O."/>
        </authorList>
    </citation>
    <scope>NUCLEOTIDE SEQUENCE [LARGE SCALE GENOMIC DNA]</scope>
    <source>
        <strain evidence="1 2">UAMH 11012</strain>
    </source>
</reference>
<dbReference type="Proteomes" id="UP000184330">
    <property type="component" value="Unassembled WGS sequence"/>
</dbReference>
<proteinExistence type="predicted"/>
<dbReference type="Gene3D" id="3.10.450.50">
    <property type="match status" value="2"/>
</dbReference>
<organism evidence="1 2">
    <name type="scientific">Phialocephala subalpina</name>
    <dbReference type="NCBI Taxonomy" id="576137"/>
    <lineage>
        <taxon>Eukaryota</taxon>
        <taxon>Fungi</taxon>
        <taxon>Dikarya</taxon>
        <taxon>Ascomycota</taxon>
        <taxon>Pezizomycotina</taxon>
        <taxon>Leotiomycetes</taxon>
        <taxon>Helotiales</taxon>
        <taxon>Mollisiaceae</taxon>
        <taxon>Phialocephala</taxon>
        <taxon>Phialocephala fortinii species complex</taxon>
    </lineage>
</organism>
<dbReference type="EMBL" id="FJOG01000077">
    <property type="protein sequence ID" value="CZR69703.1"/>
    <property type="molecule type" value="Genomic_DNA"/>
</dbReference>
<dbReference type="GO" id="GO:0017000">
    <property type="term" value="P:antibiotic biosynthetic process"/>
    <property type="evidence" value="ECO:0007669"/>
    <property type="project" value="InterPro"/>
</dbReference>
<sequence length="318" mass="37186">MHDLRSNDEVLEEYIYTPFWESDETESLLLSKDCILEFPFSPPGMPKSFPREKRAVLIDWLRRTVRSWSREDVVKYPTSDASRYWIESRTKAIVKWGGEIERQFDCTHIELVIIQDGRILTARTWSDPLAYYRGMGVNLPVFHFDGSYSEGEPIPDTPTKFILAGDEEKAIARKSLHDYFLLPDFFDENRDTPAEAHLFDPGFTLKMPFMPVGMKRVFDDQFRTSTTEWVKRTLVDWHQNTDFTRDQFLNPDVVIVESNGSYGKVKWDPSGAVSGYWNDYVIFVSTKNFRITEFREYLDPINKLISAGAQIPVFPFFY</sequence>
<dbReference type="InterPro" id="IPR032710">
    <property type="entry name" value="NTF2-like_dom_sf"/>
</dbReference>
<dbReference type="SUPFAM" id="SSF54427">
    <property type="entry name" value="NTF2-like"/>
    <property type="match status" value="2"/>
</dbReference>
<name>A0A1L7XXC1_9HELO</name>
<gene>
    <name evidence="1" type="ORF">PAC_19603</name>
</gene>
<evidence type="ECO:0000313" key="1">
    <source>
        <dbReference type="EMBL" id="CZR69703.1"/>
    </source>
</evidence>
<accession>A0A1L7XXC1</accession>
<keyword evidence="2" id="KW-1185">Reference proteome</keyword>